<proteinExistence type="predicted"/>
<evidence type="ECO:0000313" key="1">
    <source>
        <dbReference type="Proteomes" id="UP000095281"/>
    </source>
</evidence>
<dbReference type="WBParaSite" id="MhA1_Contig884.frz3.gene15">
    <property type="protein sequence ID" value="MhA1_Contig884.frz3.gene15"/>
    <property type="gene ID" value="MhA1_Contig884.frz3.gene15"/>
</dbReference>
<dbReference type="AlphaFoldDB" id="A0A1I8C1Y2"/>
<evidence type="ECO:0000313" key="2">
    <source>
        <dbReference type="WBParaSite" id="MhA1_Contig884.frz3.gene15"/>
    </source>
</evidence>
<name>A0A1I8C1Y2_MELHA</name>
<reference evidence="2" key="1">
    <citation type="submission" date="2016-11" db="UniProtKB">
        <authorList>
            <consortium name="WormBaseParasite"/>
        </authorList>
    </citation>
    <scope>IDENTIFICATION</scope>
</reference>
<organism evidence="1 2">
    <name type="scientific">Meloidogyne hapla</name>
    <name type="common">Root-knot nematode worm</name>
    <dbReference type="NCBI Taxonomy" id="6305"/>
    <lineage>
        <taxon>Eukaryota</taxon>
        <taxon>Metazoa</taxon>
        <taxon>Ecdysozoa</taxon>
        <taxon>Nematoda</taxon>
        <taxon>Chromadorea</taxon>
        <taxon>Rhabditida</taxon>
        <taxon>Tylenchina</taxon>
        <taxon>Tylenchomorpha</taxon>
        <taxon>Tylenchoidea</taxon>
        <taxon>Meloidogynidae</taxon>
        <taxon>Meloidogyninae</taxon>
        <taxon>Meloidogyne</taxon>
    </lineage>
</organism>
<accession>A0A1I8C1Y2</accession>
<dbReference type="Proteomes" id="UP000095281">
    <property type="component" value="Unplaced"/>
</dbReference>
<protein>
    <submittedName>
        <fullName evidence="2">Uncharacterized protein</fullName>
    </submittedName>
</protein>
<sequence>MGNNHPNVGVNYSTIMTNNNNTPNSIQKSGKLSKFKMTEILGLRRQSTGNEIINSVKIKNNNRLFTQSAHQSIDEQNNSFNNLSEIKVLFRYPPTFSFPSPSLVSPLKDYTTVKD</sequence>
<keyword evidence="1" id="KW-1185">Reference proteome</keyword>